<evidence type="ECO:0000313" key="10">
    <source>
        <dbReference type="Proteomes" id="UP000024635"/>
    </source>
</evidence>
<dbReference type="EMBL" id="JARK01001395">
    <property type="protein sequence ID" value="EYC09769.1"/>
    <property type="molecule type" value="Genomic_DNA"/>
</dbReference>
<keyword evidence="5" id="KW-0804">Transcription</keyword>
<organism evidence="9 10">
    <name type="scientific">Ancylostoma ceylanicum</name>
    <dbReference type="NCBI Taxonomy" id="53326"/>
    <lineage>
        <taxon>Eukaryota</taxon>
        <taxon>Metazoa</taxon>
        <taxon>Ecdysozoa</taxon>
        <taxon>Nematoda</taxon>
        <taxon>Chromadorea</taxon>
        <taxon>Rhabditida</taxon>
        <taxon>Rhabditina</taxon>
        <taxon>Rhabditomorpha</taxon>
        <taxon>Strongyloidea</taxon>
        <taxon>Ancylostomatidae</taxon>
        <taxon>Ancylostomatinae</taxon>
        <taxon>Ancylostoma</taxon>
    </lineage>
</organism>
<evidence type="ECO:0000313" key="9">
    <source>
        <dbReference type="EMBL" id="EYC09769.1"/>
    </source>
</evidence>
<dbReference type="PROSITE" id="PS50217">
    <property type="entry name" value="BZIP"/>
    <property type="match status" value="1"/>
</dbReference>
<evidence type="ECO:0000256" key="6">
    <source>
        <dbReference type="ARBA" id="ARBA00023242"/>
    </source>
</evidence>
<gene>
    <name evidence="9" type="primary">Acey_s0059.g3040</name>
    <name evidence="9" type="ORF">Y032_0059g3040</name>
</gene>
<feature type="domain" description="BZIP" evidence="8">
    <location>
        <begin position="186"/>
        <end position="244"/>
    </location>
</feature>
<dbReference type="InterPro" id="IPR004827">
    <property type="entry name" value="bZIP"/>
</dbReference>
<keyword evidence="10" id="KW-1185">Reference proteome</keyword>
<reference evidence="10" key="1">
    <citation type="journal article" date="2015" name="Nat. Genet.">
        <title>The genome and transcriptome of the zoonotic hookworm Ancylostoma ceylanicum identify infection-specific gene families.</title>
        <authorList>
            <person name="Schwarz E.M."/>
            <person name="Hu Y."/>
            <person name="Antoshechkin I."/>
            <person name="Miller M.M."/>
            <person name="Sternberg P.W."/>
            <person name="Aroian R.V."/>
        </authorList>
    </citation>
    <scope>NUCLEOTIDE SEQUENCE</scope>
    <source>
        <strain evidence="10">HY135</strain>
    </source>
</reference>
<feature type="coiled-coil region" evidence="7">
    <location>
        <begin position="192"/>
        <end position="247"/>
    </location>
</feature>
<evidence type="ECO:0000259" key="8">
    <source>
        <dbReference type="PROSITE" id="PS50217"/>
    </source>
</evidence>
<keyword evidence="4" id="KW-0238">DNA-binding</keyword>
<keyword evidence="7" id="KW-0175">Coiled coil</keyword>
<dbReference type="AlphaFoldDB" id="A0A016U384"/>
<protein>
    <recommendedName>
        <fullName evidence="8">BZIP domain-containing protein</fullName>
    </recommendedName>
</protein>
<comment type="similarity">
    <text evidence="2">Belongs to the bZIP family.</text>
</comment>
<dbReference type="GO" id="GO:0001228">
    <property type="term" value="F:DNA-binding transcription activator activity, RNA polymerase II-specific"/>
    <property type="evidence" value="ECO:0007669"/>
    <property type="project" value="TreeGrafter"/>
</dbReference>
<comment type="subcellular location">
    <subcellularLocation>
        <location evidence="1">Nucleus</location>
    </subcellularLocation>
</comment>
<name>A0A016U384_9BILA</name>
<evidence type="ECO:0000256" key="3">
    <source>
        <dbReference type="ARBA" id="ARBA00023015"/>
    </source>
</evidence>
<dbReference type="SMART" id="SM00338">
    <property type="entry name" value="BRLZ"/>
    <property type="match status" value="1"/>
</dbReference>
<dbReference type="GO" id="GO:0000977">
    <property type="term" value="F:RNA polymerase II transcription regulatory region sequence-specific DNA binding"/>
    <property type="evidence" value="ECO:0007669"/>
    <property type="project" value="TreeGrafter"/>
</dbReference>
<accession>A0A016U384</accession>
<dbReference type="OrthoDB" id="5847285at2759"/>
<keyword evidence="3" id="KW-0805">Transcription regulation</keyword>
<dbReference type="PROSITE" id="PS00036">
    <property type="entry name" value="BZIP_BASIC"/>
    <property type="match status" value="1"/>
</dbReference>
<dbReference type="Proteomes" id="UP000024635">
    <property type="component" value="Unassembled WGS sequence"/>
</dbReference>
<evidence type="ECO:0000256" key="4">
    <source>
        <dbReference type="ARBA" id="ARBA00023125"/>
    </source>
</evidence>
<dbReference type="PANTHER" id="PTHR13044">
    <property type="entry name" value="ACTIVATING TRANSCRIPTION FACTOR ATF 4/5"/>
    <property type="match status" value="1"/>
</dbReference>
<dbReference type="InterPro" id="IPR046347">
    <property type="entry name" value="bZIP_sf"/>
</dbReference>
<evidence type="ECO:0000256" key="2">
    <source>
        <dbReference type="ARBA" id="ARBA00007163"/>
    </source>
</evidence>
<evidence type="ECO:0000256" key="1">
    <source>
        <dbReference type="ARBA" id="ARBA00004123"/>
    </source>
</evidence>
<keyword evidence="6" id="KW-0539">Nucleus</keyword>
<dbReference type="SUPFAM" id="SSF57959">
    <property type="entry name" value="Leucine zipper domain"/>
    <property type="match status" value="1"/>
</dbReference>
<dbReference type="CDD" id="cd14692">
    <property type="entry name" value="bZIP_ATF4"/>
    <property type="match status" value="1"/>
</dbReference>
<dbReference type="GO" id="GO:0005634">
    <property type="term" value="C:nucleus"/>
    <property type="evidence" value="ECO:0007669"/>
    <property type="project" value="UniProtKB-SubCell"/>
</dbReference>
<evidence type="ECO:0000256" key="7">
    <source>
        <dbReference type="SAM" id="Coils"/>
    </source>
</evidence>
<dbReference type="PANTHER" id="PTHR13044:SF14">
    <property type="entry name" value="CRYPTOCEPHAL, ISOFORM A"/>
    <property type="match status" value="1"/>
</dbReference>
<comment type="caution">
    <text evidence="9">The sequence shown here is derived from an EMBL/GenBank/DDBJ whole genome shotgun (WGS) entry which is preliminary data.</text>
</comment>
<sequence length="250" mass="28916">MLPLDENMYSCLNDDYNACLYLQQSSTQPCHHAWSSDCQDHVGDSSDQWECPYPTEKLLNVQSYDACNETIYAHHSCHLQYSSTEASKSMDMHSVLVRPPAKRHHDDVDMCNCSLKRTCRQEGSVPEFPRGREGFDSPPFNNTFTVRNIDGVTKSLELDDLVDMVLQVTKNIEDSDIAEHIVHLSKRRQQNKAAAARYRDKQKERKQNLQKEQADLEMKNVKLKAMISDLEREVADYKRKIMRMASDLNR</sequence>
<evidence type="ECO:0000256" key="5">
    <source>
        <dbReference type="ARBA" id="ARBA00023163"/>
    </source>
</evidence>
<proteinExistence type="inferred from homology"/>
<dbReference type="Pfam" id="PF07716">
    <property type="entry name" value="bZIP_2"/>
    <property type="match status" value="1"/>
</dbReference>
<dbReference type="STRING" id="53326.A0A016U384"/>
<dbReference type="Gene3D" id="1.20.5.170">
    <property type="match status" value="1"/>
</dbReference>